<organism evidence="3 4">
    <name type="scientific">Strongylus vulgaris</name>
    <name type="common">Blood worm</name>
    <dbReference type="NCBI Taxonomy" id="40348"/>
    <lineage>
        <taxon>Eukaryota</taxon>
        <taxon>Metazoa</taxon>
        <taxon>Ecdysozoa</taxon>
        <taxon>Nematoda</taxon>
        <taxon>Chromadorea</taxon>
        <taxon>Rhabditida</taxon>
        <taxon>Rhabditina</taxon>
        <taxon>Rhabditomorpha</taxon>
        <taxon>Strongyloidea</taxon>
        <taxon>Strongylidae</taxon>
        <taxon>Strongylus</taxon>
    </lineage>
</organism>
<proteinExistence type="predicted"/>
<evidence type="ECO:0000313" key="3">
    <source>
        <dbReference type="EMBL" id="VDM85025.1"/>
    </source>
</evidence>
<keyword evidence="1" id="KW-0812">Transmembrane</keyword>
<evidence type="ECO:0000259" key="2">
    <source>
        <dbReference type="Pfam" id="PF00955"/>
    </source>
</evidence>
<dbReference type="EMBL" id="UYYB01135501">
    <property type="protein sequence ID" value="VDM85025.1"/>
    <property type="molecule type" value="Genomic_DNA"/>
</dbReference>
<evidence type="ECO:0000313" key="4">
    <source>
        <dbReference type="Proteomes" id="UP000270094"/>
    </source>
</evidence>
<keyword evidence="1" id="KW-0472">Membrane</keyword>
<accession>A0A3P7LRM7</accession>
<keyword evidence="1" id="KW-1133">Transmembrane helix</keyword>
<dbReference type="GO" id="GO:0006820">
    <property type="term" value="P:monoatomic anion transport"/>
    <property type="evidence" value="ECO:0007669"/>
    <property type="project" value="InterPro"/>
</dbReference>
<dbReference type="Proteomes" id="UP000270094">
    <property type="component" value="Unassembled WGS sequence"/>
</dbReference>
<evidence type="ECO:0000256" key="1">
    <source>
        <dbReference type="SAM" id="Phobius"/>
    </source>
</evidence>
<dbReference type="InterPro" id="IPR011531">
    <property type="entry name" value="HCO3_transpt-like_TM_dom"/>
</dbReference>
<dbReference type="Pfam" id="PF00955">
    <property type="entry name" value="HCO3_cotransp"/>
    <property type="match status" value="1"/>
</dbReference>
<gene>
    <name evidence="3" type="ORF">SVUK_LOCUS20023</name>
</gene>
<dbReference type="AlphaFoldDB" id="A0A3P7LRM7"/>
<keyword evidence="4" id="KW-1185">Reference proteome</keyword>
<sequence>MEISHDAPIVADPREVYESPCFCHVNEYDATQNATVTMRLKDITAEECEVKGGEAVGLQCHFKPDVYMLSVLLTFGTFALAYGLNRFRNSKYFLSAVSSHFFLLECISKYKHKILYSNDNF</sequence>
<dbReference type="OrthoDB" id="5843326at2759"/>
<protein>
    <recommendedName>
        <fullName evidence="2">Bicarbonate transporter-like transmembrane domain-containing protein</fullName>
    </recommendedName>
</protein>
<reference evidence="3 4" key="1">
    <citation type="submission" date="2018-11" db="EMBL/GenBank/DDBJ databases">
        <authorList>
            <consortium name="Pathogen Informatics"/>
        </authorList>
    </citation>
    <scope>NUCLEOTIDE SEQUENCE [LARGE SCALE GENOMIC DNA]</scope>
</reference>
<feature type="transmembrane region" description="Helical" evidence="1">
    <location>
        <begin position="66"/>
        <end position="84"/>
    </location>
</feature>
<feature type="domain" description="Bicarbonate transporter-like transmembrane" evidence="2">
    <location>
        <begin position="3"/>
        <end position="97"/>
    </location>
</feature>
<name>A0A3P7LRM7_STRVU</name>
<dbReference type="GO" id="GO:0016020">
    <property type="term" value="C:membrane"/>
    <property type="evidence" value="ECO:0007669"/>
    <property type="project" value="InterPro"/>
</dbReference>